<dbReference type="Proteomes" id="UP000054498">
    <property type="component" value="Unassembled WGS sequence"/>
</dbReference>
<evidence type="ECO:0000313" key="2">
    <source>
        <dbReference type="Proteomes" id="UP000054498"/>
    </source>
</evidence>
<reference evidence="1 2" key="1">
    <citation type="journal article" date="2013" name="BMC Genomics">
        <title>Reconstruction of the lipid metabolism for the microalga Monoraphidium neglectum from its genome sequence reveals characteristics suitable for biofuel production.</title>
        <authorList>
            <person name="Bogen C."/>
            <person name="Al-Dilaimi A."/>
            <person name="Albersmeier A."/>
            <person name="Wichmann J."/>
            <person name="Grundmann M."/>
            <person name="Rupp O."/>
            <person name="Lauersen K.J."/>
            <person name="Blifernez-Klassen O."/>
            <person name="Kalinowski J."/>
            <person name="Goesmann A."/>
            <person name="Mussgnug J.H."/>
            <person name="Kruse O."/>
        </authorList>
    </citation>
    <scope>NUCLEOTIDE SEQUENCE [LARGE SCALE GENOMIC DNA]</scope>
    <source>
        <strain evidence="1 2">SAG 48.87</strain>
    </source>
</reference>
<accession>A0A0D2M6H9</accession>
<organism evidence="1 2">
    <name type="scientific">Monoraphidium neglectum</name>
    <dbReference type="NCBI Taxonomy" id="145388"/>
    <lineage>
        <taxon>Eukaryota</taxon>
        <taxon>Viridiplantae</taxon>
        <taxon>Chlorophyta</taxon>
        <taxon>core chlorophytes</taxon>
        <taxon>Chlorophyceae</taxon>
        <taxon>CS clade</taxon>
        <taxon>Sphaeropleales</taxon>
        <taxon>Selenastraceae</taxon>
        <taxon>Monoraphidium</taxon>
    </lineage>
</organism>
<proteinExistence type="predicted"/>
<dbReference type="GeneID" id="25741824"/>
<dbReference type="OrthoDB" id="5925at2759"/>
<keyword evidence="2" id="KW-1185">Reference proteome</keyword>
<name>A0A0D2M6H9_9CHLO</name>
<protein>
    <recommendedName>
        <fullName evidence="3">AAA ATPase AAA+ lid domain-containing protein</fullName>
    </recommendedName>
</protein>
<sequence>MVATLAQPLGTFGAQQFSFSLVFGLPDEPCRAQILKQYAKQLPEGDIGRLAAGTDGFSGRDLRDICEQAERRWASKIIRGQAPDDSLPPIDEYLAAASERTAAKAHGGGGGGWGRGGVAPLRRGGPGAVLM</sequence>
<dbReference type="Gene3D" id="1.10.8.60">
    <property type="match status" value="1"/>
</dbReference>
<dbReference type="EMBL" id="KK101985">
    <property type="protein sequence ID" value="KIY99014.1"/>
    <property type="molecule type" value="Genomic_DNA"/>
</dbReference>
<dbReference type="STRING" id="145388.A0A0D2M6H9"/>
<evidence type="ECO:0000313" key="1">
    <source>
        <dbReference type="EMBL" id="KIY99014.1"/>
    </source>
</evidence>
<gene>
    <name evidence="1" type="ORF">MNEG_8949</name>
</gene>
<dbReference type="SUPFAM" id="SSF52540">
    <property type="entry name" value="P-loop containing nucleoside triphosphate hydrolases"/>
    <property type="match status" value="1"/>
</dbReference>
<dbReference type="AlphaFoldDB" id="A0A0D2M6H9"/>
<evidence type="ECO:0008006" key="3">
    <source>
        <dbReference type="Google" id="ProtNLM"/>
    </source>
</evidence>
<dbReference type="RefSeq" id="XP_013898034.1">
    <property type="nucleotide sequence ID" value="XM_014042580.1"/>
</dbReference>
<dbReference type="KEGG" id="mng:MNEG_8949"/>
<dbReference type="InterPro" id="IPR027417">
    <property type="entry name" value="P-loop_NTPase"/>
</dbReference>